<dbReference type="InterPro" id="IPR037185">
    <property type="entry name" value="EmrE-like"/>
</dbReference>
<dbReference type="SUPFAM" id="SSF103481">
    <property type="entry name" value="Multidrug resistance efflux transporter EmrE"/>
    <property type="match status" value="2"/>
</dbReference>
<dbReference type="InterPro" id="IPR000620">
    <property type="entry name" value="EamA_dom"/>
</dbReference>
<evidence type="ECO:0000259" key="6">
    <source>
        <dbReference type="Pfam" id="PF00892"/>
    </source>
</evidence>
<comment type="subcellular location">
    <subcellularLocation>
        <location evidence="1">Membrane</location>
        <topology evidence="1">Multi-pass membrane protein</topology>
    </subcellularLocation>
</comment>
<dbReference type="RefSeq" id="WP_320508882.1">
    <property type="nucleotide sequence ID" value="NZ_JAXCLW010000003.1"/>
</dbReference>
<feature type="transmembrane region" description="Helical" evidence="5">
    <location>
        <begin position="113"/>
        <end position="131"/>
    </location>
</feature>
<organism evidence="7 8">
    <name type="scientific">Dongia soli</name>
    <dbReference type="NCBI Taxonomy" id="600628"/>
    <lineage>
        <taxon>Bacteria</taxon>
        <taxon>Pseudomonadati</taxon>
        <taxon>Pseudomonadota</taxon>
        <taxon>Alphaproteobacteria</taxon>
        <taxon>Rhodospirillales</taxon>
        <taxon>Dongiaceae</taxon>
        <taxon>Dongia</taxon>
    </lineage>
</organism>
<keyword evidence="4 5" id="KW-0472">Membrane</keyword>
<sequence>MSAVDVCIAILVQVLWGAVLTLAKPLVGQISPILLMALSYSMAAVVLYPAAPRLKTRPLHLLLISASAGTIQASMLLSGLAILPASTAMLVLQLQIPFAAVLAWAVGRDKPNLRNWLGMTLVLIGIAIVIGKPDAEGRLFGVALVAVSGMFWASGQVGIAVWGKDSGLAIYAGLLRYAAPQLWVATLLFEGNPLSVLQATSTASWIGVVILAFIGCVLPYTLWYRLLLRYRVDEVMPFSVLMPVVGVILSILQLGEPVTYGLALGGSVLMIGLCIIAFGGRFSRRRPATPACNRT</sequence>
<name>A0ABU5ECP1_9PROT</name>
<feature type="transmembrane region" description="Helical" evidence="5">
    <location>
        <begin position="33"/>
        <end position="50"/>
    </location>
</feature>
<feature type="transmembrane region" description="Helical" evidence="5">
    <location>
        <begin position="62"/>
        <end position="82"/>
    </location>
</feature>
<evidence type="ECO:0000256" key="5">
    <source>
        <dbReference type="SAM" id="Phobius"/>
    </source>
</evidence>
<reference evidence="7 8" key="1">
    <citation type="journal article" date="2016" name="Antonie Van Leeuwenhoek">
        <title>Dongia soli sp. nov., isolated from soil from Dokdo, Korea.</title>
        <authorList>
            <person name="Kim D.U."/>
            <person name="Lee H."/>
            <person name="Kim H."/>
            <person name="Kim S.G."/>
            <person name="Ka J.O."/>
        </authorList>
    </citation>
    <scope>NUCLEOTIDE SEQUENCE [LARGE SCALE GENOMIC DNA]</scope>
    <source>
        <strain evidence="7 8">D78</strain>
    </source>
</reference>
<evidence type="ECO:0000256" key="2">
    <source>
        <dbReference type="ARBA" id="ARBA00022692"/>
    </source>
</evidence>
<dbReference type="Proteomes" id="UP001279642">
    <property type="component" value="Unassembled WGS sequence"/>
</dbReference>
<feature type="transmembrane region" description="Helical" evidence="5">
    <location>
        <begin position="235"/>
        <end position="254"/>
    </location>
</feature>
<feature type="transmembrane region" description="Helical" evidence="5">
    <location>
        <begin position="260"/>
        <end position="279"/>
    </location>
</feature>
<comment type="caution">
    <text evidence="7">The sequence shown here is derived from an EMBL/GenBank/DDBJ whole genome shotgun (WGS) entry which is preliminary data.</text>
</comment>
<accession>A0ABU5ECP1</accession>
<evidence type="ECO:0000256" key="1">
    <source>
        <dbReference type="ARBA" id="ARBA00004141"/>
    </source>
</evidence>
<feature type="transmembrane region" description="Helical" evidence="5">
    <location>
        <begin position="137"/>
        <end position="161"/>
    </location>
</feature>
<evidence type="ECO:0000256" key="4">
    <source>
        <dbReference type="ARBA" id="ARBA00023136"/>
    </source>
</evidence>
<keyword evidence="8" id="KW-1185">Reference proteome</keyword>
<dbReference type="EMBL" id="JAXCLW010000003">
    <property type="protein sequence ID" value="MDY0883815.1"/>
    <property type="molecule type" value="Genomic_DNA"/>
</dbReference>
<feature type="transmembrane region" description="Helical" evidence="5">
    <location>
        <begin position="88"/>
        <end position="106"/>
    </location>
</feature>
<protein>
    <submittedName>
        <fullName evidence="7">EamA family transporter</fullName>
    </submittedName>
</protein>
<feature type="domain" description="EamA" evidence="6">
    <location>
        <begin position="6"/>
        <end position="130"/>
    </location>
</feature>
<keyword evidence="2 5" id="KW-0812">Transmembrane</keyword>
<dbReference type="PANTHER" id="PTHR32322">
    <property type="entry name" value="INNER MEMBRANE TRANSPORTER"/>
    <property type="match status" value="1"/>
</dbReference>
<evidence type="ECO:0000313" key="8">
    <source>
        <dbReference type="Proteomes" id="UP001279642"/>
    </source>
</evidence>
<feature type="transmembrane region" description="Helical" evidence="5">
    <location>
        <begin position="168"/>
        <end position="189"/>
    </location>
</feature>
<dbReference type="Pfam" id="PF00892">
    <property type="entry name" value="EamA"/>
    <property type="match status" value="2"/>
</dbReference>
<proteinExistence type="predicted"/>
<evidence type="ECO:0000313" key="7">
    <source>
        <dbReference type="EMBL" id="MDY0883815.1"/>
    </source>
</evidence>
<keyword evidence="3 5" id="KW-1133">Transmembrane helix</keyword>
<evidence type="ECO:0000256" key="3">
    <source>
        <dbReference type="ARBA" id="ARBA00022989"/>
    </source>
</evidence>
<feature type="domain" description="EamA" evidence="6">
    <location>
        <begin position="140"/>
        <end position="277"/>
    </location>
</feature>
<dbReference type="PANTHER" id="PTHR32322:SF9">
    <property type="entry name" value="AMINO-ACID METABOLITE EFFLUX PUMP-RELATED"/>
    <property type="match status" value="1"/>
</dbReference>
<feature type="transmembrane region" description="Helical" evidence="5">
    <location>
        <begin position="201"/>
        <end position="223"/>
    </location>
</feature>
<dbReference type="InterPro" id="IPR050638">
    <property type="entry name" value="AA-Vitamin_Transporters"/>
</dbReference>
<gene>
    <name evidence="7" type="ORF">SMD27_13260</name>
</gene>